<gene>
    <name evidence="2" type="ORF">F945_01779</name>
</gene>
<name>S3N1A1_9GAMM</name>
<dbReference type="HOGENOM" id="CLU_1840770_0_0_6"/>
<dbReference type="OrthoDB" id="6713045at2"/>
<reference evidence="2 3" key="1">
    <citation type="submission" date="2013-06" db="EMBL/GenBank/DDBJ databases">
        <title>The Genome Sequence of Acinetobacter rudis CIP 110305.</title>
        <authorList>
            <consortium name="The Broad Institute Genome Sequencing Platform"/>
            <consortium name="The Broad Institute Genome Sequencing Center for Infectious Disease"/>
            <person name="Cerqueira G."/>
            <person name="Feldgarden M."/>
            <person name="Courvalin P."/>
            <person name="Perichon B."/>
            <person name="Grillot-Courvalin C."/>
            <person name="Clermont D."/>
            <person name="Rocha E."/>
            <person name="Yoon E.-J."/>
            <person name="Nemec A."/>
            <person name="Young S.K."/>
            <person name="Zeng Q."/>
            <person name="Gargeya S."/>
            <person name="Fitzgerald M."/>
            <person name="Abouelleil A."/>
            <person name="Alvarado L."/>
            <person name="Berlin A.M."/>
            <person name="Chapman S.B."/>
            <person name="Dewar J."/>
            <person name="Goldberg J."/>
            <person name="Griggs A."/>
            <person name="Gujja S."/>
            <person name="Hansen M."/>
            <person name="Howarth C."/>
            <person name="Imamovic A."/>
            <person name="Larimer J."/>
            <person name="McCowan C."/>
            <person name="Murphy C."/>
            <person name="Pearson M."/>
            <person name="Priest M."/>
            <person name="Roberts A."/>
            <person name="Saif S."/>
            <person name="Shea T."/>
            <person name="Sykes S."/>
            <person name="Wortman J."/>
            <person name="Nusbaum C."/>
            <person name="Birren B."/>
        </authorList>
    </citation>
    <scope>NUCLEOTIDE SEQUENCE [LARGE SCALE GENOMIC DNA]</scope>
    <source>
        <strain evidence="2 3">CIP 110305</strain>
    </source>
</reference>
<keyword evidence="1" id="KW-0732">Signal</keyword>
<dbReference type="AlphaFoldDB" id="S3N1A1"/>
<dbReference type="eggNOG" id="ENOG5031SJC">
    <property type="taxonomic scope" value="Bacteria"/>
</dbReference>
<feature type="signal peptide" evidence="1">
    <location>
        <begin position="1"/>
        <end position="21"/>
    </location>
</feature>
<dbReference type="RefSeq" id="WP_016656186.1">
    <property type="nucleotide sequence ID" value="NZ_KE340353.1"/>
</dbReference>
<evidence type="ECO:0000256" key="1">
    <source>
        <dbReference type="SAM" id="SignalP"/>
    </source>
</evidence>
<dbReference type="STRING" id="632955.GCA_000829675_02600"/>
<dbReference type="PATRIC" id="fig|421052.3.peg.1736"/>
<evidence type="ECO:0000313" key="3">
    <source>
        <dbReference type="Proteomes" id="UP000014568"/>
    </source>
</evidence>
<keyword evidence="3" id="KW-1185">Reference proteome</keyword>
<proteinExistence type="predicted"/>
<feature type="chain" id="PRO_5004523582" description="Lysozyme inhibitor LprI N-terminal domain-containing protein" evidence="1">
    <location>
        <begin position="22"/>
        <end position="140"/>
    </location>
</feature>
<comment type="caution">
    <text evidence="2">The sequence shown here is derived from an EMBL/GenBank/DDBJ whole genome shotgun (WGS) entry which is preliminary data.</text>
</comment>
<dbReference type="EMBL" id="ATGI01000022">
    <property type="protein sequence ID" value="EPF73900.1"/>
    <property type="molecule type" value="Genomic_DNA"/>
</dbReference>
<dbReference type="Proteomes" id="UP000014568">
    <property type="component" value="Unassembled WGS sequence"/>
</dbReference>
<accession>S3N1A1</accession>
<protein>
    <recommendedName>
        <fullName evidence="4">Lysozyme inhibitor LprI N-terminal domain-containing protein</fullName>
    </recommendedName>
</protein>
<organism evidence="2 3">
    <name type="scientific">Acinetobacter rudis CIP 110305</name>
    <dbReference type="NCBI Taxonomy" id="421052"/>
    <lineage>
        <taxon>Bacteria</taxon>
        <taxon>Pseudomonadati</taxon>
        <taxon>Pseudomonadota</taxon>
        <taxon>Gammaproteobacteria</taxon>
        <taxon>Moraxellales</taxon>
        <taxon>Moraxellaceae</taxon>
        <taxon>Acinetobacter</taxon>
    </lineage>
</organism>
<evidence type="ECO:0000313" key="2">
    <source>
        <dbReference type="EMBL" id="EPF73900.1"/>
    </source>
</evidence>
<sequence>MKFLNIIIFSLSAHLSVTAFASSEQTTLPLPDRSYTHAKFQPSYLTCIEQSGGATYKLQSCMDAEYSYHKQRVEQSFARIISQPDSVKKDKLMDEIANWWSDSEKYCTWDPKTEGQGQMLDAQSCSLNRVANLAEKIKNN</sequence>
<evidence type="ECO:0008006" key="4">
    <source>
        <dbReference type="Google" id="ProtNLM"/>
    </source>
</evidence>